<feature type="compositionally biased region" description="Polar residues" evidence="1">
    <location>
        <begin position="1"/>
        <end position="11"/>
    </location>
</feature>
<evidence type="ECO:0000313" key="2">
    <source>
        <dbReference type="EMBL" id="GFD53392.1"/>
    </source>
</evidence>
<feature type="region of interest" description="Disordered" evidence="1">
    <location>
        <begin position="1"/>
        <end position="21"/>
    </location>
</feature>
<sequence>MSQNGWVSTVAHTPRDDPSGTLASIYRSGDSLVKTFGLRLVEGRDFQPQEVADVNDAAEDVVPQAVIISKALAEK</sequence>
<dbReference type="EMBL" id="BKCJ011793658">
    <property type="protein sequence ID" value="GFD53392.1"/>
    <property type="molecule type" value="Genomic_DNA"/>
</dbReference>
<accession>A0A699X003</accession>
<name>A0A699X003_TANCI</name>
<proteinExistence type="predicted"/>
<protein>
    <submittedName>
        <fullName evidence="2">Uncharacterized protein</fullName>
    </submittedName>
</protein>
<reference evidence="2" key="1">
    <citation type="journal article" date="2019" name="Sci. Rep.">
        <title>Draft genome of Tanacetum cinerariifolium, the natural source of mosquito coil.</title>
        <authorList>
            <person name="Yamashiro T."/>
            <person name="Shiraishi A."/>
            <person name="Satake H."/>
            <person name="Nakayama K."/>
        </authorList>
    </citation>
    <scope>NUCLEOTIDE SEQUENCE</scope>
</reference>
<gene>
    <name evidence="2" type="ORF">Tci_925361</name>
</gene>
<dbReference type="AlphaFoldDB" id="A0A699X003"/>
<comment type="caution">
    <text evidence="2">The sequence shown here is derived from an EMBL/GenBank/DDBJ whole genome shotgun (WGS) entry which is preliminary data.</text>
</comment>
<evidence type="ECO:0000256" key="1">
    <source>
        <dbReference type="SAM" id="MobiDB-lite"/>
    </source>
</evidence>
<feature type="non-terminal residue" evidence="2">
    <location>
        <position position="75"/>
    </location>
</feature>
<organism evidence="2">
    <name type="scientific">Tanacetum cinerariifolium</name>
    <name type="common">Dalmatian daisy</name>
    <name type="synonym">Chrysanthemum cinerariifolium</name>
    <dbReference type="NCBI Taxonomy" id="118510"/>
    <lineage>
        <taxon>Eukaryota</taxon>
        <taxon>Viridiplantae</taxon>
        <taxon>Streptophyta</taxon>
        <taxon>Embryophyta</taxon>
        <taxon>Tracheophyta</taxon>
        <taxon>Spermatophyta</taxon>
        <taxon>Magnoliopsida</taxon>
        <taxon>eudicotyledons</taxon>
        <taxon>Gunneridae</taxon>
        <taxon>Pentapetalae</taxon>
        <taxon>asterids</taxon>
        <taxon>campanulids</taxon>
        <taxon>Asterales</taxon>
        <taxon>Asteraceae</taxon>
        <taxon>Asteroideae</taxon>
        <taxon>Anthemideae</taxon>
        <taxon>Anthemidinae</taxon>
        <taxon>Tanacetum</taxon>
    </lineage>
</organism>